<gene>
    <name evidence="1" type="ORF">CPB84DRAFT_1783030</name>
</gene>
<keyword evidence="2" id="KW-1185">Reference proteome</keyword>
<dbReference type="Proteomes" id="UP000724874">
    <property type="component" value="Unassembled WGS sequence"/>
</dbReference>
<dbReference type="AlphaFoldDB" id="A0A9P5NJX2"/>
<organism evidence="1 2">
    <name type="scientific">Gymnopilus junonius</name>
    <name type="common">Spectacular rustgill mushroom</name>
    <name type="synonym">Gymnopilus spectabilis subsp. junonius</name>
    <dbReference type="NCBI Taxonomy" id="109634"/>
    <lineage>
        <taxon>Eukaryota</taxon>
        <taxon>Fungi</taxon>
        <taxon>Dikarya</taxon>
        <taxon>Basidiomycota</taxon>
        <taxon>Agaricomycotina</taxon>
        <taxon>Agaricomycetes</taxon>
        <taxon>Agaricomycetidae</taxon>
        <taxon>Agaricales</taxon>
        <taxon>Agaricineae</taxon>
        <taxon>Hymenogastraceae</taxon>
        <taxon>Gymnopilus</taxon>
    </lineage>
</organism>
<dbReference type="InterPro" id="IPR025332">
    <property type="entry name" value="DUF4238"/>
</dbReference>
<evidence type="ECO:0000313" key="1">
    <source>
        <dbReference type="EMBL" id="KAF8894226.1"/>
    </source>
</evidence>
<proteinExistence type="predicted"/>
<dbReference type="OrthoDB" id="5340163at2759"/>
<evidence type="ECO:0008006" key="3">
    <source>
        <dbReference type="Google" id="ProtNLM"/>
    </source>
</evidence>
<protein>
    <recommendedName>
        <fullName evidence="3">DUF4238 domain-containing protein</fullName>
    </recommendedName>
</protein>
<accession>A0A9P5NJX2</accession>
<evidence type="ECO:0000313" key="2">
    <source>
        <dbReference type="Proteomes" id="UP000724874"/>
    </source>
</evidence>
<dbReference type="EMBL" id="JADNYJ010000065">
    <property type="protein sequence ID" value="KAF8894226.1"/>
    <property type="molecule type" value="Genomic_DNA"/>
</dbReference>
<dbReference type="Pfam" id="PF14022">
    <property type="entry name" value="DUF4238"/>
    <property type="match status" value="1"/>
</dbReference>
<comment type="caution">
    <text evidence="1">The sequence shown here is derived from an EMBL/GenBank/DDBJ whole genome shotgun (WGS) entry which is preliminary data.</text>
</comment>
<name>A0A9P5NJX2_GYMJU</name>
<sequence length="595" mass="68103">MDSATITFKKKKKNLKDSYHHYIPRFILRYFARPKPTSPKKRKKLIISTNKVPNPSLIFFYNISTGFLEERSLSKAYGQVNLYRDKNNPNNVDHLEKKLASLEGGACNIMRQIHSGISDGTFSLSREELAKLRKFIFVMHYRNDAVSSKYFQEDNPCNAPLSDWISRYKELRHLKDAVDLWLAGLKYYLETPHLTIISAAKRLRERYGDHSFLDMLRRRLDPEIEEDYFAIDYESLANYFFLGVWEAADDSEFVLTGNTFGLWEGLIYGYPGAHRLYVVSPRIALVLRRTFLHQPHSNDPSVLQSRLAEIPIAPPTIKHANEKALLGIGEMDPIKAKELHDIYRYSKEASKDEFIFRMTKLSREQTYAVNEVVMINANLHPEGSITFLSPPTMLETLRTYMSSHSTLDGKRSLFQPLVRQLTEMDDPLSFVIPTEAFTPKDFKTNADKQLYSFLRYVVENGLSFPSSYNRAYLIFHMATDIANLNNPVSSAIYSVMDKGISRLIKVLDPALPTIFQFGVPSTPRTLVKTLPKEESKIFFALLGHQIDLSGIAAQSHDVLGTIIYEAAVIGMAYWLSSNRPDVLVDLLTPWVTILV</sequence>
<reference evidence="1" key="1">
    <citation type="submission" date="2020-11" db="EMBL/GenBank/DDBJ databases">
        <authorList>
            <consortium name="DOE Joint Genome Institute"/>
            <person name="Ahrendt S."/>
            <person name="Riley R."/>
            <person name="Andreopoulos W."/>
            <person name="LaButti K."/>
            <person name="Pangilinan J."/>
            <person name="Ruiz-duenas F.J."/>
            <person name="Barrasa J.M."/>
            <person name="Sanchez-Garcia M."/>
            <person name="Camarero S."/>
            <person name="Miyauchi S."/>
            <person name="Serrano A."/>
            <person name="Linde D."/>
            <person name="Babiker R."/>
            <person name="Drula E."/>
            <person name="Ayuso-Fernandez I."/>
            <person name="Pacheco R."/>
            <person name="Padilla G."/>
            <person name="Ferreira P."/>
            <person name="Barriuso J."/>
            <person name="Kellner H."/>
            <person name="Castanera R."/>
            <person name="Alfaro M."/>
            <person name="Ramirez L."/>
            <person name="Pisabarro A.G."/>
            <person name="Kuo A."/>
            <person name="Tritt A."/>
            <person name="Lipzen A."/>
            <person name="He G."/>
            <person name="Yan M."/>
            <person name="Ng V."/>
            <person name="Cullen D."/>
            <person name="Martin F."/>
            <person name="Rosso M.-N."/>
            <person name="Henrissat B."/>
            <person name="Hibbett D."/>
            <person name="Martinez A.T."/>
            <person name="Grigoriev I.V."/>
        </authorList>
    </citation>
    <scope>NUCLEOTIDE SEQUENCE</scope>
    <source>
        <strain evidence="1">AH 44721</strain>
    </source>
</reference>